<evidence type="ECO:0000313" key="2">
    <source>
        <dbReference type="EMBL" id="PTB88254.1"/>
    </source>
</evidence>
<gene>
    <name evidence="2" type="ORF">C9927_04550</name>
</gene>
<reference evidence="2 3" key="1">
    <citation type="submission" date="2018-03" db="EMBL/GenBank/DDBJ databases">
        <title>Cross-interface Injection: A General Nanoliter Liquid Handling Method Applied to Single Cells Genome Amplification Automated Nanoliter Liquid Handling Applied to Single Cell Multiple Displacement Amplification.</title>
        <authorList>
            <person name="Yun J."/>
            <person name="Xu P."/>
            <person name="Xu J."/>
            <person name="Dai X."/>
            <person name="Wang Y."/>
            <person name="Zheng X."/>
            <person name="Cao C."/>
            <person name="Yi Q."/>
            <person name="Zhu Y."/>
            <person name="Wang L."/>
            <person name="Dong Z."/>
            <person name="Huang Y."/>
            <person name="Huang L."/>
            <person name="Du W."/>
        </authorList>
    </citation>
    <scope>NUCLEOTIDE SEQUENCE [LARGE SCALE GENOMIC DNA]</scope>
    <source>
        <strain evidence="2 3">A12-4</strain>
    </source>
</reference>
<evidence type="ECO:0000313" key="3">
    <source>
        <dbReference type="Proteomes" id="UP000242087"/>
    </source>
</evidence>
<feature type="transmembrane region" description="Helical" evidence="1">
    <location>
        <begin position="169"/>
        <end position="191"/>
    </location>
</feature>
<dbReference type="Proteomes" id="UP000242087">
    <property type="component" value="Unassembled WGS sequence"/>
</dbReference>
<feature type="transmembrane region" description="Helical" evidence="1">
    <location>
        <begin position="12"/>
        <end position="34"/>
    </location>
</feature>
<organism evidence="2 3">
    <name type="scientific">Pseudidiomarina aestuarii</name>
    <dbReference type="NCBI Taxonomy" id="624146"/>
    <lineage>
        <taxon>Bacteria</taxon>
        <taxon>Pseudomonadati</taxon>
        <taxon>Pseudomonadota</taxon>
        <taxon>Gammaproteobacteria</taxon>
        <taxon>Alteromonadales</taxon>
        <taxon>Idiomarinaceae</taxon>
        <taxon>Pseudidiomarina</taxon>
    </lineage>
</organism>
<comment type="caution">
    <text evidence="2">The sequence shown here is derived from an EMBL/GenBank/DDBJ whole genome shotgun (WGS) entry which is preliminary data.</text>
</comment>
<evidence type="ECO:0000256" key="1">
    <source>
        <dbReference type="SAM" id="Phobius"/>
    </source>
</evidence>
<feature type="transmembrane region" description="Helical" evidence="1">
    <location>
        <begin position="46"/>
        <end position="66"/>
    </location>
</feature>
<accession>A0A2T4D349</accession>
<proteinExistence type="predicted"/>
<sequence>MLIQRINPHVVTASLFASISATFVIGLIGLAMNWWTQPETAFERVISTTSGVVAVAVSIALAAIVLKWRKVQIAAALLVCLLALHSLLVTFSVNHIFFLGWLSRLDAYFYPPVAILFIVLGSCLAMSPEQRLQRLWQRALALVMLAVAFLFLVLHIIPNGFMILGPHPAVTSIAGLVIFLVSISLLLVSIIPTKLIAFPSPKAMWLGFVAVFLTCGTWYYLSYENIRSVQVQAQTDLNKIARARQQMVAVNIQLMERMTERWQTNNIRMLDDAQKNDIDSYLRDIPHLLNLTLLDQQRQRRWQQGNQESVASSIHFGSPEVQNWLNQPHQATELFIPESTFRGSASPLAYIILPIDYSDSSGGYLLATFDFHRLLNPDTRMLPESLKIY</sequence>
<feature type="transmembrane region" description="Helical" evidence="1">
    <location>
        <begin position="73"/>
        <end position="102"/>
    </location>
</feature>
<keyword evidence="1" id="KW-0472">Membrane</keyword>
<name>A0A2T4D349_9GAMM</name>
<protein>
    <submittedName>
        <fullName evidence="2">Uncharacterized protein</fullName>
    </submittedName>
</protein>
<dbReference type="EMBL" id="PYVF01000095">
    <property type="protein sequence ID" value="PTB88254.1"/>
    <property type="molecule type" value="Genomic_DNA"/>
</dbReference>
<keyword evidence="1" id="KW-0812">Transmembrane</keyword>
<keyword evidence="1" id="KW-1133">Transmembrane helix</keyword>
<feature type="non-terminal residue" evidence="2">
    <location>
        <position position="389"/>
    </location>
</feature>
<dbReference type="AlphaFoldDB" id="A0A2T4D349"/>
<feature type="transmembrane region" description="Helical" evidence="1">
    <location>
        <begin position="203"/>
        <end position="221"/>
    </location>
</feature>
<feature type="transmembrane region" description="Helical" evidence="1">
    <location>
        <begin position="139"/>
        <end position="157"/>
    </location>
</feature>
<feature type="transmembrane region" description="Helical" evidence="1">
    <location>
        <begin position="108"/>
        <end position="127"/>
    </location>
</feature>